<keyword evidence="1 4" id="KW-0812">Transmembrane</keyword>
<evidence type="ECO:0000256" key="3">
    <source>
        <dbReference type="ARBA" id="ARBA00023136"/>
    </source>
</evidence>
<accession>A0A7R9Q7K5</accession>
<dbReference type="OrthoDB" id="10447992at2759"/>
<feature type="transmembrane region" description="Helical" evidence="4">
    <location>
        <begin position="113"/>
        <end position="135"/>
    </location>
</feature>
<dbReference type="InterPro" id="IPR036259">
    <property type="entry name" value="MFS_trans_sf"/>
</dbReference>
<evidence type="ECO:0000313" key="6">
    <source>
        <dbReference type="Proteomes" id="UP000759131"/>
    </source>
</evidence>
<dbReference type="PANTHER" id="PTHR23121">
    <property type="entry name" value="SODIUM-DEPENDENT GLUCOSE TRANSPORTER 1"/>
    <property type="match status" value="1"/>
</dbReference>
<sequence>MVYSVYAPIMVDMKYILHTSMKWISLFATFETTGFILGTFIVMVKYKCISRQLLLALFFTALTIASAVIPLSPYLWVLYICAFVIGIGSSVYAVFSTVWMIELWRDSRVPIIQMYEVCFGIGSVISTAAMKPYLIGETSAQNQTTYSDTELIIDVNDVIDRRSRLMIPTLIIGGCIITVPLALFIMHFIKPYKEPKVKNEDNSEDTTEDEKDNQNIKINVKLFDRKETPRKTTRLLFALFFTFYIIFETIFLKFSQTYFQYSPLRLTAQKATEIYTVAITVYTVGLVLNIFYPIKFKIRTILASHYVIIIIGAILLIPARTSVTTLWAASVTMCLGFSGMFAGIYAFTEQHMNFTTKLNSVFVLFRGVFTLITPFIVGNWIEDYSLVFIYMEFLFLAISIALFLTILVIIRKYSYLTQTNVVN</sequence>
<keyword evidence="2 4" id="KW-1133">Transmembrane helix</keyword>
<feature type="transmembrane region" description="Helical" evidence="4">
    <location>
        <begin position="77"/>
        <end position="101"/>
    </location>
</feature>
<feature type="transmembrane region" description="Helical" evidence="4">
    <location>
        <begin position="165"/>
        <end position="189"/>
    </location>
</feature>
<feature type="transmembrane region" description="Helical" evidence="4">
    <location>
        <begin position="387"/>
        <end position="410"/>
    </location>
</feature>
<dbReference type="GO" id="GO:0022857">
    <property type="term" value="F:transmembrane transporter activity"/>
    <property type="evidence" value="ECO:0007669"/>
    <property type="project" value="InterPro"/>
</dbReference>
<keyword evidence="6" id="KW-1185">Reference proteome</keyword>
<dbReference type="Gene3D" id="1.20.1250.20">
    <property type="entry name" value="MFS general substrate transporter like domains"/>
    <property type="match status" value="1"/>
</dbReference>
<dbReference type="PANTHER" id="PTHR23121:SF9">
    <property type="entry name" value="SODIUM-DEPENDENT GLUCOSE TRANSPORTER 1"/>
    <property type="match status" value="1"/>
</dbReference>
<evidence type="ECO:0008006" key="7">
    <source>
        <dbReference type="Google" id="ProtNLM"/>
    </source>
</evidence>
<keyword evidence="3 4" id="KW-0472">Membrane</keyword>
<evidence type="ECO:0000256" key="2">
    <source>
        <dbReference type="ARBA" id="ARBA00022989"/>
    </source>
</evidence>
<gene>
    <name evidence="5" type="ORF">OSB1V03_LOCUS15794</name>
</gene>
<proteinExistence type="predicted"/>
<organism evidence="5">
    <name type="scientific">Medioppia subpectinata</name>
    <dbReference type="NCBI Taxonomy" id="1979941"/>
    <lineage>
        <taxon>Eukaryota</taxon>
        <taxon>Metazoa</taxon>
        <taxon>Ecdysozoa</taxon>
        <taxon>Arthropoda</taxon>
        <taxon>Chelicerata</taxon>
        <taxon>Arachnida</taxon>
        <taxon>Acari</taxon>
        <taxon>Acariformes</taxon>
        <taxon>Sarcoptiformes</taxon>
        <taxon>Oribatida</taxon>
        <taxon>Brachypylina</taxon>
        <taxon>Oppioidea</taxon>
        <taxon>Oppiidae</taxon>
        <taxon>Medioppia</taxon>
    </lineage>
</organism>
<feature type="transmembrane region" description="Helical" evidence="4">
    <location>
        <begin position="274"/>
        <end position="294"/>
    </location>
</feature>
<evidence type="ECO:0000256" key="1">
    <source>
        <dbReference type="ARBA" id="ARBA00022692"/>
    </source>
</evidence>
<protein>
    <recommendedName>
        <fullName evidence="7">Sodium-dependent glucose transporter 1-like protein</fullName>
    </recommendedName>
</protein>
<reference evidence="5" key="1">
    <citation type="submission" date="2020-11" db="EMBL/GenBank/DDBJ databases">
        <authorList>
            <person name="Tran Van P."/>
        </authorList>
    </citation>
    <scope>NUCLEOTIDE SEQUENCE</scope>
</reference>
<dbReference type="Proteomes" id="UP000759131">
    <property type="component" value="Unassembled WGS sequence"/>
</dbReference>
<feature type="transmembrane region" description="Helical" evidence="4">
    <location>
        <begin position="360"/>
        <end position="381"/>
    </location>
</feature>
<dbReference type="EMBL" id="CAJPIZ010016771">
    <property type="protein sequence ID" value="CAG2115833.1"/>
    <property type="molecule type" value="Genomic_DNA"/>
</dbReference>
<evidence type="ECO:0000313" key="5">
    <source>
        <dbReference type="EMBL" id="CAD7635403.1"/>
    </source>
</evidence>
<dbReference type="AlphaFoldDB" id="A0A7R9Q7K5"/>
<feature type="transmembrane region" description="Helical" evidence="4">
    <location>
        <begin position="325"/>
        <end position="348"/>
    </location>
</feature>
<dbReference type="InterPro" id="IPR011701">
    <property type="entry name" value="MFS"/>
</dbReference>
<feature type="non-terminal residue" evidence="5">
    <location>
        <position position="1"/>
    </location>
</feature>
<evidence type="ECO:0000256" key="4">
    <source>
        <dbReference type="SAM" id="Phobius"/>
    </source>
</evidence>
<dbReference type="Pfam" id="PF07690">
    <property type="entry name" value="MFS_1"/>
    <property type="match status" value="1"/>
</dbReference>
<dbReference type="SUPFAM" id="SSF103473">
    <property type="entry name" value="MFS general substrate transporter"/>
    <property type="match status" value="1"/>
</dbReference>
<feature type="transmembrane region" description="Helical" evidence="4">
    <location>
        <begin position="23"/>
        <end position="46"/>
    </location>
</feature>
<dbReference type="EMBL" id="OC871346">
    <property type="protein sequence ID" value="CAD7635403.1"/>
    <property type="molecule type" value="Genomic_DNA"/>
</dbReference>
<feature type="transmembrane region" description="Helical" evidence="4">
    <location>
        <begin position="53"/>
        <end position="71"/>
    </location>
</feature>
<feature type="transmembrane region" description="Helical" evidence="4">
    <location>
        <begin position="301"/>
        <end position="319"/>
    </location>
</feature>
<feature type="transmembrane region" description="Helical" evidence="4">
    <location>
        <begin position="235"/>
        <end position="254"/>
    </location>
</feature>
<name>A0A7R9Q7K5_9ACAR</name>